<evidence type="ECO:0000256" key="2">
    <source>
        <dbReference type="ARBA" id="ARBA00004948"/>
    </source>
</evidence>
<keyword evidence="9" id="KW-0408">Iron</keyword>
<evidence type="ECO:0000256" key="9">
    <source>
        <dbReference type="ARBA" id="ARBA00023004"/>
    </source>
</evidence>
<evidence type="ECO:0000256" key="6">
    <source>
        <dbReference type="ARBA" id="ARBA00022723"/>
    </source>
</evidence>
<comment type="subunit">
    <text evidence="4">Homodimer.</text>
</comment>
<accession>A0A1G8RNU6</accession>
<evidence type="ECO:0000256" key="8">
    <source>
        <dbReference type="ARBA" id="ARBA00022977"/>
    </source>
</evidence>
<keyword evidence="14" id="KW-1185">Reference proteome</keyword>
<dbReference type="InterPro" id="IPR027939">
    <property type="entry name" value="NMT1/THI5"/>
</dbReference>
<comment type="function">
    <text evidence="1">Responsible for the formation of the pyrimidine heterocycle in the thiamine biosynthesis pathway. Catalyzes the formation of hydroxymethylpyrimidine phosphate (HMP-P) from histidine and pyridoxal phosphate (PLP). The protein uses PLP and the active site histidine to form HMP-P, generating an inactive enzyme. The enzyme can only undergo a single turnover, which suggests it is a suicide enzyme.</text>
</comment>
<evidence type="ECO:0000256" key="5">
    <source>
        <dbReference type="ARBA" id="ARBA00022679"/>
    </source>
</evidence>
<dbReference type="InterPro" id="IPR015168">
    <property type="entry name" value="SsuA/THI5"/>
</dbReference>
<comment type="pathway">
    <text evidence="2">Cofactor biosynthesis; thiamine diphosphate biosynthesis.</text>
</comment>
<dbReference type="PANTHER" id="PTHR31528">
    <property type="entry name" value="4-AMINO-5-HYDROXYMETHYL-2-METHYLPYRIMIDINE PHOSPHATE SYNTHASE THI11-RELATED"/>
    <property type="match status" value="1"/>
</dbReference>
<evidence type="ECO:0000313" key="14">
    <source>
        <dbReference type="Proteomes" id="UP000199382"/>
    </source>
</evidence>
<dbReference type="AlphaFoldDB" id="A0A1G8RNU6"/>
<dbReference type="GO" id="GO:0016740">
    <property type="term" value="F:transferase activity"/>
    <property type="evidence" value="ECO:0007669"/>
    <property type="project" value="UniProtKB-KW"/>
</dbReference>
<dbReference type="PANTHER" id="PTHR31528:SF1">
    <property type="entry name" value="4-AMINO-5-HYDROXYMETHYL-2-METHYLPYRIMIDINE PHOSPHATE SYNTHASE THI11-RELATED"/>
    <property type="match status" value="1"/>
</dbReference>
<dbReference type="GO" id="GO:0009228">
    <property type="term" value="P:thiamine biosynthetic process"/>
    <property type="evidence" value="ECO:0007669"/>
    <property type="project" value="UniProtKB-KW"/>
</dbReference>
<reference evidence="13 14" key="1">
    <citation type="submission" date="2016-10" db="EMBL/GenBank/DDBJ databases">
        <authorList>
            <person name="de Groot N.N."/>
        </authorList>
    </citation>
    <scope>NUCLEOTIDE SEQUENCE [LARGE SCALE GENOMIC DNA]</scope>
    <source>
        <strain evidence="13 14">DSM 25294</strain>
    </source>
</reference>
<keyword evidence="5" id="KW-0808">Transferase</keyword>
<evidence type="ECO:0000256" key="1">
    <source>
        <dbReference type="ARBA" id="ARBA00003469"/>
    </source>
</evidence>
<dbReference type="SUPFAM" id="SSF53850">
    <property type="entry name" value="Periplasmic binding protein-like II"/>
    <property type="match status" value="1"/>
</dbReference>
<evidence type="ECO:0000256" key="10">
    <source>
        <dbReference type="ARBA" id="ARBA00033171"/>
    </source>
</evidence>
<proteinExistence type="inferred from homology"/>
<keyword evidence="7" id="KW-0663">Pyridoxal phosphate</keyword>
<dbReference type="GO" id="GO:0046872">
    <property type="term" value="F:metal ion binding"/>
    <property type="evidence" value="ECO:0007669"/>
    <property type="project" value="UniProtKB-KW"/>
</dbReference>
<evidence type="ECO:0000256" key="4">
    <source>
        <dbReference type="ARBA" id="ARBA00011738"/>
    </source>
</evidence>
<protein>
    <recommendedName>
        <fullName evidence="10">Thiamine pyrimidine synthase</fullName>
    </recommendedName>
</protein>
<evidence type="ECO:0000256" key="3">
    <source>
        <dbReference type="ARBA" id="ARBA00009406"/>
    </source>
</evidence>
<dbReference type="EMBL" id="FNEK01000013">
    <property type="protein sequence ID" value="SDJ18657.1"/>
    <property type="molecule type" value="Genomic_DNA"/>
</dbReference>
<gene>
    <name evidence="13" type="ORF">SAMN04488026_101371</name>
</gene>
<evidence type="ECO:0000256" key="7">
    <source>
        <dbReference type="ARBA" id="ARBA00022898"/>
    </source>
</evidence>
<keyword evidence="8" id="KW-0784">Thiamine biosynthesis</keyword>
<comment type="catalytic activity">
    <reaction evidence="11">
        <text>N(6)-(pyridoxal phosphate)-L-lysyl-[4-amino-5-hydroxymethyl-2-methylpyrimidine phosphate synthase] + L-histidyl-[4-amino-5-hydroxymethyl-2-methylpyrimidine phosphate synthase] + 2 Fe(3+) + 4 H2O = L-lysyl-[4-amino-5-hydroxymethyl-2-methylpyrimidine phosphate synthase] + (2S)-2-amino-5-hydroxy-4-oxopentanoyl-[4-amino-5-hydroxymethyl-2-methylpyrimidine phosphate synthase] + 4-amino-2-methyl-5-(phosphooxymethyl)pyrimidine + 3-oxopropanoate + 2 Fe(2+) + 2 H(+)</text>
        <dbReference type="Rhea" id="RHEA:65756"/>
        <dbReference type="Rhea" id="RHEA-COMP:16892"/>
        <dbReference type="Rhea" id="RHEA-COMP:16893"/>
        <dbReference type="Rhea" id="RHEA-COMP:16894"/>
        <dbReference type="Rhea" id="RHEA-COMP:16895"/>
        <dbReference type="ChEBI" id="CHEBI:15377"/>
        <dbReference type="ChEBI" id="CHEBI:15378"/>
        <dbReference type="ChEBI" id="CHEBI:29033"/>
        <dbReference type="ChEBI" id="CHEBI:29034"/>
        <dbReference type="ChEBI" id="CHEBI:29969"/>
        <dbReference type="ChEBI" id="CHEBI:29979"/>
        <dbReference type="ChEBI" id="CHEBI:33190"/>
        <dbReference type="ChEBI" id="CHEBI:58354"/>
        <dbReference type="ChEBI" id="CHEBI:143915"/>
        <dbReference type="ChEBI" id="CHEBI:157692"/>
    </reaction>
    <physiologicalReaction direction="left-to-right" evidence="11">
        <dbReference type="Rhea" id="RHEA:65757"/>
    </physiologicalReaction>
</comment>
<dbReference type="Proteomes" id="UP000199382">
    <property type="component" value="Unassembled WGS sequence"/>
</dbReference>
<keyword evidence="6" id="KW-0479">Metal-binding</keyword>
<feature type="domain" description="SsuA/THI5-like" evidence="12">
    <location>
        <begin position="164"/>
        <end position="375"/>
    </location>
</feature>
<evidence type="ECO:0000313" key="13">
    <source>
        <dbReference type="EMBL" id="SDJ18657.1"/>
    </source>
</evidence>
<name>A0A1G8RNU6_9RHOB</name>
<evidence type="ECO:0000259" key="12">
    <source>
        <dbReference type="Pfam" id="PF09084"/>
    </source>
</evidence>
<comment type="similarity">
    <text evidence="3">Belongs to the NMT1/THI5 family.</text>
</comment>
<dbReference type="Pfam" id="PF09084">
    <property type="entry name" value="NMT1"/>
    <property type="match status" value="1"/>
</dbReference>
<dbReference type="STRING" id="571298.SAMN04488026_101371"/>
<evidence type="ECO:0000256" key="11">
    <source>
        <dbReference type="ARBA" id="ARBA00048179"/>
    </source>
</evidence>
<sequence length="459" mass="49920">MRLEIFEGVALDHRRNGEGLADKRIVDQPASAEATRRQEDRVFKTLPQAQPVLPGERVRFVHHRRERLGNAGQNLVIRRLPLVEDDGEVDDVALQRRSGGTMFQHFDLEADPWEKRLVGSDLFGQEIGGERLAAAHPDMAALAQGTTKLKMVLNWRYQGPQGWFYLAKEKGYFAEEGLDVTIDQGEGSAATVTRVISGAYDAGFGDMNAIIQNAAMTPAEAPVMVYQIYNQPPFSIIAKADGPVAAAKDLEGLTVGAPAGSAATKFFPALADKAGLDMEKIEIINIQPNLQEQMLIQGNVDASLVFNVTSYLNIIGLGMDPDNEFRFIGYGESGLDIYSNGVKVSRKLYEEHPEAVAGLVRAINKALMEVIADPASGAAAVKANEPLVDEGLEAKRLGFVMDYLIRSPESLELGVGAVDPERLARSIAVIQQIYGFETAPEAGSVFDAGFLPPLDDRKL</sequence>
<dbReference type="Gene3D" id="3.40.190.10">
    <property type="entry name" value="Periplasmic binding protein-like II"/>
    <property type="match status" value="2"/>
</dbReference>
<organism evidence="13 14">
    <name type="scientific">Aliiruegeria lutimaris</name>
    <dbReference type="NCBI Taxonomy" id="571298"/>
    <lineage>
        <taxon>Bacteria</taxon>
        <taxon>Pseudomonadati</taxon>
        <taxon>Pseudomonadota</taxon>
        <taxon>Alphaproteobacteria</taxon>
        <taxon>Rhodobacterales</taxon>
        <taxon>Roseobacteraceae</taxon>
        <taxon>Aliiruegeria</taxon>
    </lineage>
</organism>